<evidence type="ECO:0000256" key="4">
    <source>
        <dbReference type="ARBA" id="ARBA00023004"/>
    </source>
</evidence>
<evidence type="ECO:0000256" key="1">
    <source>
        <dbReference type="ARBA" id="ARBA00022485"/>
    </source>
</evidence>
<dbReference type="Pfam" id="PF12831">
    <property type="entry name" value="FAD_oxidored"/>
    <property type="match status" value="1"/>
</dbReference>
<dbReference type="Gene3D" id="2.60.120.260">
    <property type="entry name" value="Galactose-binding domain-like"/>
    <property type="match status" value="1"/>
</dbReference>
<reference evidence="6 7" key="1">
    <citation type="submission" date="2017-07" db="EMBL/GenBank/DDBJ databases">
        <title>Draft whole genome sequences of clinical Proprionibacteriaceae strains.</title>
        <authorList>
            <person name="Bernier A.-M."/>
            <person name="Bernard K."/>
            <person name="Domingo M.-C."/>
        </authorList>
    </citation>
    <scope>NUCLEOTIDE SEQUENCE [LARGE SCALE GENOMIC DNA]</scope>
    <source>
        <strain evidence="6 7">NML 150081</strain>
    </source>
</reference>
<evidence type="ECO:0000256" key="3">
    <source>
        <dbReference type="ARBA" id="ARBA00023002"/>
    </source>
</evidence>
<name>A0A255EP35_9ACTN</name>
<organism evidence="6 7">
    <name type="scientific">Parenemella sanctibonifatiensis</name>
    <dbReference type="NCBI Taxonomy" id="2016505"/>
    <lineage>
        <taxon>Bacteria</taxon>
        <taxon>Bacillati</taxon>
        <taxon>Actinomycetota</taxon>
        <taxon>Actinomycetes</taxon>
        <taxon>Propionibacteriales</taxon>
        <taxon>Propionibacteriaceae</taxon>
        <taxon>Parenemella</taxon>
    </lineage>
</organism>
<keyword evidence="2" id="KW-0479">Metal-binding</keyword>
<accession>A0A255EP35</accession>
<dbReference type="RefSeq" id="WP_094454912.1">
    <property type="nucleotide sequence ID" value="NZ_NMVJ01000008.1"/>
</dbReference>
<dbReference type="AlphaFoldDB" id="A0A255EP35"/>
<evidence type="ECO:0000256" key="5">
    <source>
        <dbReference type="ARBA" id="ARBA00023014"/>
    </source>
</evidence>
<dbReference type="SUPFAM" id="SSF51905">
    <property type="entry name" value="FAD/NAD(P)-binding domain"/>
    <property type="match status" value="1"/>
</dbReference>
<keyword evidence="5" id="KW-0411">Iron-sulfur</keyword>
<sequence>MQETDLTHADYDFVVCGGGLAGYCAAIAAARIGVRVALVQDRPVLGGNSSSEVRVVPRGSTTYHAGAREGGVLAEAMALERARNHEELFENGWTNSVWDLTLYDIAQRTEGLTLHLNTQVMDVEREGDSIAAVRAYTPSEERWSRISGRVFLDATGDGIVGARAGCEIRNGTEAQSEFDEPHALPEASADTMGNSLHFKTKDVGRPVDFDLPEWAHEYTDPAFFYEGGRRPNDVRGGFWWIELGKPWDTIADAEKLRHELTRHTLGVWDWMKNKDPELRDRTANLALDWIGQLPGKRESRRIMGLHLMTEHDLLATEPPADEVAYGGWNIDLHTPGGMLAATSEPTAAEGYILTAPAATRAYVGPFGIPLRSLIAKDVDNLVMAGRNVSATHVALGSIRVQATTALMGQAAGTAAAVSLRDGVPLHQISDTAIQTVQQRLLRDGCFLTGVVNQDPDDHARAAQLTASSETSFVGAGPDDEPPVALPGEKTAGAKQELSQLRSQWLPVAAGPDAPGVESIQVLLRNRGAQPVTVPVAVSPVTHVWDYRVTVPDSATAEVVVDPGDHWIDVPVPTIPADAPQSYLRVDVAASPDLDWVRAGRTVPYAVSAFEHTPGRLRRFGDGVTMSHRVSPPQPVHPADAAIRGAARPHRAPNLWLSEPTDPQPSLSLAWSEPITVSELQLSFPGQLLREYDRTPPLWRDPGIPANYRILVRAGGEWREAEAVSDNVLPCRVHRFEATEVTAVRVEFDQQPGGVGVHEVRVY</sequence>
<dbReference type="EMBL" id="NMVJ01000008">
    <property type="protein sequence ID" value="OYN89893.1"/>
    <property type="molecule type" value="Genomic_DNA"/>
</dbReference>
<dbReference type="Gene3D" id="3.50.50.60">
    <property type="entry name" value="FAD/NAD(P)-binding domain"/>
    <property type="match status" value="1"/>
</dbReference>
<keyword evidence="4" id="KW-0408">Iron</keyword>
<keyword evidence="7" id="KW-1185">Reference proteome</keyword>
<gene>
    <name evidence="6" type="ORF">CGZ91_10355</name>
</gene>
<dbReference type="PANTHER" id="PTHR43498">
    <property type="entry name" value="FERREDOXIN:COB-COM HETERODISULFIDE REDUCTASE SUBUNIT A"/>
    <property type="match status" value="1"/>
</dbReference>
<evidence type="ECO:0000313" key="6">
    <source>
        <dbReference type="EMBL" id="OYN89893.1"/>
    </source>
</evidence>
<evidence type="ECO:0000313" key="7">
    <source>
        <dbReference type="Proteomes" id="UP000216300"/>
    </source>
</evidence>
<dbReference type="GO" id="GO:0016491">
    <property type="term" value="F:oxidoreductase activity"/>
    <property type="evidence" value="ECO:0007669"/>
    <property type="project" value="UniProtKB-KW"/>
</dbReference>
<dbReference type="PANTHER" id="PTHR43498:SF1">
    <property type="entry name" value="COB--COM HETERODISULFIDE REDUCTASE IRON-SULFUR SUBUNIT A"/>
    <property type="match status" value="1"/>
</dbReference>
<dbReference type="GO" id="GO:0051539">
    <property type="term" value="F:4 iron, 4 sulfur cluster binding"/>
    <property type="evidence" value="ECO:0007669"/>
    <property type="project" value="UniProtKB-KW"/>
</dbReference>
<keyword evidence="3" id="KW-0560">Oxidoreductase</keyword>
<dbReference type="Proteomes" id="UP000216300">
    <property type="component" value="Unassembled WGS sequence"/>
</dbReference>
<dbReference type="OrthoDB" id="177652at2"/>
<keyword evidence="1" id="KW-0004">4Fe-4S</keyword>
<dbReference type="InterPro" id="IPR036188">
    <property type="entry name" value="FAD/NAD-bd_sf"/>
</dbReference>
<evidence type="ECO:0008006" key="8">
    <source>
        <dbReference type="Google" id="ProtNLM"/>
    </source>
</evidence>
<protein>
    <recommendedName>
        <fullName evidence="8">FAD-dependent oxidoreductase</fullName>
    </recommendedName>
</protein>
<dbReference type="InterPro" id="IPR039650">
    <property type="entry name" value="HdrA-like"/>
</dbReference>
<proteinExistence type="predicted"/>
<evidence type="ECO:0000256" key="2">
    <source>
        <dbReference type="ARBA" id="ARBA00022723"/>
    </source>
</evidence>
<comment type="caution">
    <text evidence="6">The sequence shown here is derived from an EMBL/GenBank/DDBJ whole genome shotgun (WGS) entry which is preliminary data.</text>
</comment>
<dbReference type="GO" id="GO:0046872">
    <property type="term" value="F:metal ion binding"/>
    <property type="evidence" value="ECO:0007669"/>
    <property type="project" value="UniProtKB-KW"/>
</dbReference>